<dbReference type="GO" id="GO:0031640">
    <property type="term" value="P:killing of cells of another organism"/>
    <property type="evidence" value="ECO:0007669"/>
    <property type="project" value="Ensembl"/>
</dbReference>
<sequence length="239" mass="25231">MFLFSSLPLLLLSVMTASCSETCEEVQKTCHVVACGSPGINGLPGTKGEKGEPGQGLRGLQGPPGKLGPQGPPGLPGLQGVMGPKGDPGKNSDYDSGLAASERQALRSELDRIKQWLIFSLGKKVGKKVFLTNGEKTTFGRVKALCAQYQGSVATPMNAEENAAIQNVAKGETFVGITDEATEGQFVDLTGRSVTFVNWNNGEPNDADNSEDCVMLLKDGKWNDISCSQSFVAVCEFPA</sequence>
<gene>
    <name evidence="20" type="primary">MBL2</name>
</gene>
<dbReference type="InterPro" id="IPR008160">
    <property type="entry name" value="Collagen"/>
</dbReference>
<evidence type="ECO:0000256" key="17">
    <source>
        <dbReference type="SAM" id="MobiDB-lite"/>
    </source>
</evidence>
<dbReference type="GO" id="GO:0048525">
    <property type="term" value="P:negative regulation of viral process"/>
    <property type="evidence" value="ECO:0007669"/>
    <property type="project" value="Ensembl"/>
</dbReference>
<dbReference type="FunFam" id="3.10.100.10:FF:000088">
    <property type="entry name" value="Mannose-binding protein A"/>
    <property type="match status" value="1"/>
</dbReference>
<dbReference type="GO" id="GO:0005102">
    <property type="term" value="F:signaling receptor binding"/>
    <property type="evidence" value="ECO:0007669"/>
    <property type="project" value="Ensembl"/>
</dbReference>
<protein>
    <recommendedName>
        <fullName evidence="2">Mannose-binding protein C</fullName>
    </recommendedName>
</protein>
<dbReference type="RefSeq" id="XP_003409074.1">
    <property type="nucleotide sequence ID" value="XM_003409026.3"/>
</dbReference>
<evidence type="ECO:0000313" key="20">
    <source>
        <dbReference type="Ensembl" id="ENSLAFP00000015990.2"/>
    </source>
</evidence>
<evidence type="ECO:0000256" key="10">
    <source>
        <dbReference type="ARBA" id="ARBA00022875"/>
    </source>
</evidence>
<dbReference type="eggNOG" id="KOG4297">
    <property type="taxonomic scope" value="Eukaryota"/>
</dbReference>
<keyword evidence="9" id="KW-0391">Immunity</keyword>
<dbReference type="PANTHER" id="PTHR24024:SF34">
    <property type="entry name" value="MANNOSE-BINDING PROTEIN C"/>
    <property type="match status" value="1"/>
</dbReference>
<dbReference type="GO" id="GO:0006958">
    <property type="term" value="P:complement activation, classical pathway"/>
    <property type="evidence" value="ECO:0007669"/>
    <property type="project" value="UniProtKB-KW"/>
</dbReference>
<dbReference type="FunCoup" id="G5E728">
    <property type="interactions" value="20"/>
</dbReference>
<feature type="chain" id="PRO_5003475820" description="Mannose-binding protein C" evidence="18">
    <location>
        <begin position="20"/>
        <end position="239"/>
    </location>
</feature>
<dbReference type="GO" id="GO:0005581">
    <property type="term" value="C:collagen trimer"/>
    <property type="evidence" value="ECO:0007669"/>
    <property type="project" value="UniProtKB-KW"/>
</dbReference>
<accession>G5E728</accession>
<dbReference type="InParanoid" id="G5E728"/>
<dbReference type="InterPro" id="IPR016186">
    <property type="entry name" value="C-type_lectin-like/link_sf"/>
</dbReference>
<evidence type="ECO:0000256" key="5">
    <source>
        <dbReference type="ARBA" id="ARBA00022729"/>
    </source>
</evidence>
<evidence type="ECO:0000256" key="1">
    <source>
        <dbReference type="ARBA" id="ARBA00004613"/>
    </source>
</evidence>
<dbReference type="PROSITE" id="PS00615">
    <property type="entry name" value="C_TYPE_LECTIN_1"/>
    <property type="match status" value="1"/>
</dbReference>
<dbReference type="GO" id="GO:0001867">
    <property type="term" value="P:complement activation, lectin pathway"/>
    <property type="evidence" value="ECO:0007669"/>
    <property type="project" value="UniProtKB-KW"/>
</dbReference>
<dbReference type="GeneTree" id="ENSGT00940000154368"/>
<keyword evidence="14" id="KW-1018">Complement activation lectin pathway</keyword>
<evidence type="ECO:0000256" key="4">
    <source>
        <dbReference type="ARBA" id="ARBA00022588"/>
    </source>
</evidence>
<dbReference type="AlphaFoldDB" id="G5E728"/>
<dbReference type="Proteomes" id="UP000007646">
    <property type="component" value="Unassembled WGS sequence"/>
</dbReference>
<evidence type="ECO:0000256" key="2">
    <source>
        <dbReference type="ARBA" id="ARBA00021805"/>
    </source>
</evidence>
<dbReference type="GO" id="GO:0106139">
    <property type="term" value="C:symbiont cell surface"/>
    <property type="evidence" value="ECO:0007669"/>
    <property type="project" value="Ensembl"/>
</dbReference>
<dbReference type="PROSITE" id="PS50041">
    <property type="entry name" value="C_TYPE_LECTIN_2"/>
    <property type="match status" value="1"/>
</dbReference>
<keyword evidence="3" id="KW-0964">Secreted</keyword>
<evidence type="ECO:0000256" key="6">
    <source>
        <dbReference type="ARBA" id="ARBA00022734"/>
    </source>
</evidence>
<feature type="domain" description="C-type lectin" evidence="19">
    <location>
        <begin position="125"/>
        <end position="236"/>
    </location>
</feature>
<dbReference type="GO" id="GO:0050830">
    <property type="term" value="P:defense response to Gram-positive bacterium"/>
    <property type="evidence" value="ECO:0007669"/>
    <property type="project" value="Ensembl"/>
</dbReference>
<dbReference type="PANTHER" id="PTHR24024">
    <property type="entry name" value="PULMONARY SURFACTANT-ASSOCIATED PROTEIN A"/>
    <property type="match status" value="1"/>
</dbReference>
<evidence type="ECO:0000256" key="11">
    <source>
        <dbReference type="ARBA" id="ARBA00023035"/>
    </source>
</evidence>
<evidence type="ECO:0000256" key="14">
    <source>
        <dbReference type="ARBA" id="ARBA00023153"/>
    </source>
</evidence>
<dbReference type="GO" id="GO:0048306">
    <property type="term" value="F:calcium-dependent protein binding"/>
    <property type="evidence" value="ECO:0007669"/>
    <property type="project" value="Ensembl"/>
</dbReference>
<comment type="subcellular location">
    <subcellularLocation>
        <location evidence="1">Secreted</location>
    </subcellularLocation>
</comment>
<dbReference type="SUPFAM" id="SSF56436">
    <property type="entry name" value="C-type lectin-like"/>
    <property type="match status" value="1"/>
</dbReference>
<reference evidence="20 21" key="1">
    <citation type="submission" date="2009-06" db="EMBL/GenBank/DDBJ databases">
        <title>The Genome Sequence of Loxodonta africana (African elephant).</title>
        <authorList>
            <person name="Di Palma F."/>
            <person name="Heiman D."/>
            <person name="Young S."/>
            <person name="Johnson J."/>
            <person name="Lander E.S."/>
            <person name="Lindblad-Toh K."/>
        </authorList>
    </citation>
    <scope>NUCLEOTIDE SEQUENCE [LARGE SCALE GENOMIC DNA]</scope>
    <source>
        <strain evidence="20 21">Isolate ISIS603380</strain>
    </source>
</reference>
<feature type="region of interest" description="Disordered" evidence="17">
    <location>
        <begin position="41"/>
        <end position="100"/>
    </location>
</feature>
<evidence type="ECO:0000256" key="13">
    <source>
        <dbReference type="ARBA" id="ARBA00023119"/>
    </source>
</evidence>
<evidence type="ECO:0000256" key="8">
    <source>
        <dbReference type="ARBA" id="ARBA00022837"/>
    </source>
</evidence>
<evidence type="ECO:0000256" key="12">
    <source>
        <dbReference type="ARBA" id="ARBA00023054"/>
    </source>
</evidence>
<dbReference type="OrthoDB" id="10255512at2759"/>
<evidence type="ECO:0000256" key="7">
    <source>
        <dbReference type="ARBA" id="ARBA00022737"/>
    </source>
</evidence>
<evidence type="ECO:0000259" key="19">
    <source>
        <dbReference type="PROSITE" id="PS50041"/>
    </source>
</evidence>
<dbReference type="InterPro" id="IPR001304">
    <property type="entry name" value="C-type_lectin-like"/>
</dbReference>
<dbReference type="CTD" id="4153"/>
<organism evidence="20 21">
    <name type="scientific">Loxodonta africana</name>
    <name type="common">African elephant</name>
    <dbReference type="NCBI Taxonomy" id="9785"/>
    <lineage>
        <taxon>Eukaryota</taxon>
        <taxon>Metazoa</taxon>
        <taxon>Chordata</taxon>
        <taxon>Craniata</taxon>
        <taxon>Vertebrata</taxon>
        <taxon>Euteleostomi</taxon>
        <taxon>Mammalia</taxon>
        <taxon>Eutheria</taxon>
        <taxon>Afrotheria</taxon>
        <taxon>Proboscidea</taxon>
        <taxon>Elephantidae</taxon>
        <taxon>Loxodonta</taxon>
    </lineage>
</organism>
<keyword evidence="8" id="KW-0106">Calcium</keyword>
<dbReference type="GO" id="GO:0002752">
    <property type="term" value="P:cell surface pattern recognition receptor signaling pathway"/>
    <property type="evidence" value="ECO:0007669"/>
    <property type="project" value="Ensembl"/>
</dbReference>
<keyword evidence="4" id="KW-0399">Innate immunity</keyword>
<evidence type="ECO:0000256" key="18">
    <source>
        <dbReference type="SAM" id="SignalP"/>
    </source>
</evidence>
<dbReference type="GO" id="GO:0005615">
    <property type="term" value="C:extracellular space"/>
    <property type="evidence" value="ECO:0007669"/>
    <property type="project" value="Ensembl"/>
</dbReference>
<reference evidence="20" key="3">
    <citation type="submission" date="2025-09" db="UniProtKB">
        <authorList>
            <consortium name="Ensembl"/>
        </authorList>
    </citation>
    <scope>IDENTIFICATION</scope>
    <source>
        <strain evidence="20">Isolate ISIS603380</strain>
    </source>
</reference>
<keyword evidence="21" id="KW-1185">Reference proteome</keyword>
<dbReference type="HOGENOM" id="CLU_049894_3_0_1"/>
<dbReference type="GO" id="GO:0140374">
    <property type="term" value="P:antiviral innate immune response"/>
    <property type="evidence" value="ECO:0007669"/>
    <property type="project" value="Ensembl"/>
</dbReference>
<reference evidence="20" key="2">
    <citation type="submission" date="2025-08" db="UniProtKB">
        <authorList>
            <consortium name="Ensembl"/>
        </authorList>
    </citation>
    <scope>IDENTIFICATION</scope>
    <source>
        <strain evidence="20">Isolate ISIS603380</strain>
    </source>
</reference>
<evidence type="ECO:0000256" key="16">
    <source>
        <dbReference type="ARBA" id="ARBA00023278"/>
    </source>
</evidence>
<proteinExistence type="predicted"/>
<keyword evidence="16" id="KW-0379">Hydroxylation</keyword>
<keyword evidence="15" id="KW-1015">Disulfide bond</keyword>
<dbReference type="GO" id="GO:0008228">
    <property type="term" value="P:opsonization"/>
    <property type="evidence" value="ECO:0007669"/>
    <property type="project" value="Ensembl"/>
</dbReference>
<dbReference type="GO" id="GO:1903028">
    <property type="term" value="P:positive regulation of opsonization"/>
    <property type="evidence" value="ECO:0007669"/>
    <property type="project" value="Ensembl"/>
</dbReference>
<dbReference type="OMA" id="CAKFQAS"/>
<dbReference type="SUPFAM" id="SSF57944">
    <property type="entry name" value="Triple coiled coil domain of C-type lectins"/>
    <property type="match status" value="1"/>
</dbReference>
<dbReference type="Gene3D" id="3.10.100.10">
    <property type="entry name" value="Mannose-Binding Protein A, subunit A"/>
    <property type="match status" value="1"/>
</dbReference>
<dbReference type="GO" id="GO:0005537">
    <property type="term" value="F:D-mannose binding"/>
    <property type="evidence" value="ECO:0007669"/>
    <property type="project" value="UniProtKB-KW"/>
</dbReference>
<evidence type="ECO:0000256" key="9">
    <source>
        <dbReference type="ARBA" id="ARBA00022859"/>
    </source>
</evidence>
<keyword evidence="7" id="KW-0677">Repeat</keyword>
<dbReference type="GO" id="GO:0005771">
    <property type="term" value="C:multivesicular body"/>
    <property type="evidence" value="ECO:0007669"/>
    <property type="project" value="TreeGrafter"/>
</dbReference>
<keyword evidence="6" id="KW-0430">Lectin</keyword>
<dbReference type="GO" id="GO:1905370">
    <property type="term" value="C:serine-type endopeptidase complex"/>
    <property type="evidence" value="ECO:0007669"/>
    <property type="project" value="Ensembl"/>
</dbReference>
<dbReference type="GO" id="GO:0001905">
    <property type="term" value="P:activation of membrane attack complex"/>
    <property type="evidence" value="ECO:0007669"/>
    <property type="project" value="Ensembl"/>
</dbReference>
<evidence type="ECO:0000313" key="21">
    <source>
        <dbReference type="Proteomes" id="UP000007646"/>
    </source>
</evidence>
<keyword evidence="12" id="KW-0175">Coiled coil</keyword>
<dbReference type="GO" id="GO:0038187">
    <property type="term" value="F:pattern recognition receptor activity"/>
    <property type="evidence" value="ECO:0007669"/>
    <property type="project" value="Ensembl"/>
</dbReference>
<dbReference type="GO" id="GO:0002233">
    <property type="term" value="P:leukocyte chemotaxis involved in immune response"/>
    <property type="evidence" value="ECO:0007669"/>
    <property type="project" value="Ensembl"/>
</dbReference>
<name>G5E728_LOXAF</name>
<dbReference type="InterPro" id="IPR051077">
    <property type="entry name" value="Ca-dependent_lectin"/>
</dbReference>
<dbReference type="SMART" id="SM00034">
    <property type="entry name" value="CLECT"/>
    <property type="match status" value="1"/>
</dbReference>
<keyword evidence="5 18" id="KW-0732">Signal</keyword>
<keyword evidence="13" id="KW-0176">Collagen</keyword>
<dbReference type="GeneID" id="100661425"/>
<dbReference type="InterPro" id="IPR018378">
    <property type="entry name" value="C-type_lectin_CS"/>
</dbReference>
<feature type="signal peptide" evidence="18">
    <location>
        <begin position="1"/>
        <end position="19"/>
    </location>
</feature>
<dbReference type="STRING" id="9785.ENSLAFP00000015990"/>
<evidence type="ECO:0000256" key="15">
    <source>
        <dbReference type="ARBA" id="ARBA00023157"/>
    </source>
</evidence>
<dbReference type="Pfam" id="PF01391">
    <property type="entry name" value="Collagen"/>
    <property type="match status" value="1"/>
</dbReference>
<dbReference type="Ensembl" id="ENSLAFT00000020669.2">
    <property type="protein sequence ID" value="ENSLAFP00000015990.2"/>
    <property type="gene ID" value="ENSLAFG00000020683.2"/>
</dbReference>
<dbReference type="Pfam" id="PF00059">
    <property type="entry name" value="Lectin_C"/>
    <property type="match status" value="1"/>
</dbReference>
<evidence type="ECO:0000256" key="3">
    <source>
        <dbReference type="ARBA" id="ARBA00022525"/>
    </source>
</evidence>
<dbReference type="GO" id="GO:0042802">
    <property type="term" value="F:identical protein binding"/>
    <property type="evidence" value="ECO:0007669"/>
    <property type="project" value="Ensembl"/>
</dbReference>
<dbReference type="InterPro" id="IPR016187">
    <property type="entry name" value="CTDL_fold"/>
</dbReference>
<keyword evidence="10" id="KW-0180">Complement pathway</keyword>
<feature type="compositionally biased region" description="Low complexity" evidence="17">
    <location>
        <begin position="60"/>
        <end position="69"/>
    </location>
</feature>
<dbReference type="GO" id="GO:0031638">
    <property type="term" value="P:zymogen activation"/>
    <property type="evidence" value="ECO:0007669"/>
    <property type="project" value="Ensembl"/>
</dbReference>
<keyword evidence="11" id="KW-0465">Mannose-binding</keyword>
<dbReference type="KEGG" id="lav:100661425"/>